<protein>
    <submittedName>
        <fullName evidence="1">Uncharacterized protein</fullName>
    </submittedName>
</protein>
<accession>A0A9P0XBF1</accession>
<comment type="caution">
    <text evidence="1">The sequence shown here is derived from an EMBL/GenBank/DDBJ whole genome shotgun (WGS) entry which is preliminary data.</text>
</comment>
<keyword evidence="2" id="KW-1185">Reference proteome</keyword>
<name>A0A9P0XBF1_PIEBR</name>
<evidence type="ECO:0000313" key="1">
    <source>
        <dbReference type="EMBL" id="CAH4031841.1"/>
    </source>
</evidence>
<dbReference type="Proteomes" id="UP001152562">
    <property type="component" value="Unassembled WGS sequence"/>
</dbReference>
<dbReference type="EMBL" id="CALOZG010000020">
    <property type="protein sequence ID" value="CAH4031841.1"/>
    <property type="molecule type" value="Genomic_DNA"/>
</dbReference>
<dbReference type="AlphaFoldDB" id="A0A9P0XBF1"/>
<sequence length="82" mass="9683">MKRYNAVIAKRLRARSLFQEYLFSEVEKSPEIDFYNNIILTNIALFIQQLGTTVLRKIIKARPNDLPKKRPELDRDGTRCDE</sequence>
<gene>
    <name evidence="1" type="ORF">PIBRA_LOCUS8303</name>
</gene>
<evidence type="ECO:0000313" key="2">
    <source>
        <dbReference type="Proteomes" id="UP001152562"/>
    </source>
</evidence>
<organism evidence="1 2">
    <name type="scientific">Pieris brassicae</name>
    <name type="common">White butterfly</name>
    <name type="synonym">Large white butterfly</name>
    <dbReference type="NCBI Taxonomy" id="7116"/>
    <lineage>
        <taxon>Eukaryota</taxon>
        <taxon>Metazoa</taxon>
        <taxon>Ecdysozoa</taxon>
        <taxon>Arthropoda</taxon>
        <taxon>Hexapoda</taxon>
        <taxon>Insecta</taxon>
        <taxon>Pterygota</taxon>
        <taxon>Neoptera</taxon>
        <taxon>Endopterygota</taxon>
        <taxon>Lepidoptera</taxon>
        <taxon>Glossata</taxon>
        <taxon>Ditrysia</taxon>
        <taxon>Papilionoidea</taxon>
        <taxon>Pieridae</taxon>
        <taxon>Pierinae</taxon>
        <taxon>Pieris</taxon>
    </lineage>
</organism>
<proteinExistence type="predicted"/>
<reference evidence="1" key="1">
    <citation type="submission" date="2022-05" db="EMBL/GenBank/DDBJ databases">
        <authorList>
            <person name="Okamura Y."/>
        </authorList>
    </citation>
    <scope>NUCLEOTIDE SEQUENCE</scope>
</reference>